<accession>A0A3R5ZI60</accession>
<dbReference type="SUPFAM" id="SSF53756">
    <property type="entry name" value="UDP-Glycosyltransferase/glycogen phosphorylase"/>
    <property type="match status" value="1"/>
</dbReference>
<keyword evidence="3" id="KW-0808">Transferase</keyword>
<gene>
    <name evidence="3" type="ORF">DWY11_04990</name>
</gene>
<dbReference type="Gene3D" id="3.40.50.2000">
    <property type="entry name" value="Glycogen Phosphorylase B"/>
    <property type="match status" value="2"/>
</dbReference>
<name>A0A3R5ZI60_9BACT</name>
<evidence type="ECO:0000313" key="4">
    <source>
        <dbReference type="Proteomes" id="UP000283872"/>
    </source>
</evidence>
<protein>
    <submittedName>
        <fullName evidence="3">Glycosyltransferase family 4 protein</fullName>
    </submittedName>
</protein>
<evidence type="ECO:0000259" key="1">
    <source>
        <dbReference type="Pfam" id="PF00534"/>
    </source>
</evidence>
<dbReference type="AlphaFoldDB" id="A0A3R5ZI60"/>
<dbReference type="RefSeq" id="WP_118085715.1">
    <property type="nucleotide sequence ID" value="NZ_QRVA01000008.1"/>
</dbReference>
<dbReference type="Pfam" id="PF00534">
    <property type="entry name" value="Glycos_transf_1"/>
    <property type="match status" value="1"/>
</dbReference>
<evidence type="ECO:0000259" key="2">
    <source>
        <dbReference type="Pfam" id="PF13439"/>
    </source>
</evidence>
<feature type="domain" description="Glycosyltransferase subfamily 4-like N-terminal" evidence="2">
    <location>
        <begin position="18"/>
        <end position="178"/>
    </location>
</feature>
<dbReference type="PANTHER" id="PTHR12526:SF630">
    <property type="entry name" value="GLYCOSYLTRANSFERASE"/>
    <property type="match status" value="1"/>
</dbReference>
<sequence>MEKKMNIVYVIEDYSENGGVERIVSMKANTFYQEYHHQVTVISVYEDKRKQQYILNEGIRLIHLHVPFAKKTRNKVYKLLSRIITLLLAAYRLNKTIKQINPDVVFFTTTLGALLLPLCHTKAKRIYESHLARSFNPFHALFGLMERKADAVVCLTHDDAKEFQLAKNVYVIPNFINIPRQKVKDYSCKKAIAVGRLEQQKGFDRLITCWKDVAKLYPDWQLDIYGTGSLYHILQEQITSLGLEKQVKLCGRGENMMEIYPNYSLHIMSSHYEGQGIVMLEAQACGLPSVTFNFKYGASDIIQNEYNGLIVTQDNQNAFTKAITKLISNSHLRKELGIHALETGDKFDKSNILKKWEDILTTIQHQLIL</sequence>
<dbReference type="CDD" id="cd03820">
    <property type="entry name" value="GT4_AmsD-like"/>
    <property type="match status" value="1"/>
</dbReference>
<feature type="domain" description="Glycosyl transferase family 1" evidence="1">
    <location>
        <begin position="179"/>
        <end position="338"/>
    </location>
</feature>
<dbReference type="InterPro" id="IPR028098">
    <property type="entry name" value="Glyco_trans_4-like_N"/>
</dbReference>
<dbReference type="InterPro" id="IPR001296">
    <property type="entry name" value="Glyco_trans_1"/>
</dbReference>
<reference evidence="3 4" key="1">
    <citation type="submission" date="2018-08" db="EMBL/GenBank/DDBJ databases">
        <title>A genome reference for cultivated species of the human gut microbiota.</title>
        <authorList>
            <person name="Zou Y."/>
            <person name="Xue W."/>
            <person name="Luo G."/>
        </authorList>
    </citation>
    <scope>NUCLEOTIDE SEQUENCE [LARGE SCALE GENOMIC DNA]</scope>
    <source>
        <strain evidence="3 4">AF24-12</strain>
    </source>
</reference>
<comment type="caution">
    <text evidence="3">The sequence shown here is derived from an EMBL/GenBank/DDBJ whole genome shotgun (WGS) entry which is preliminary data.</text>
</comment>
<dbReference type="Pfam" id="PF13439">
    <property type="entry name" value="Glyco_transf_4"/>
    <property type="match status" value="1"/>
</dbReference>
<dbReference type="Proteomes" id="UP000283872">
    <property type="component" value="Unassembled WGS sequence"/>
</dbReference>
<dbReference type="PANTHER" id="PTHR12526">
    <property type="entry name" value="GLYCOSYLTRANSFERASE"/>
    <property type="match status" value="1"/>
</dbReference>
<dbReference type="GO" id="GO:0016757">
    <property type="term" value="F:glycosyltransferase activity"/>
    <property type="evidence" value="ECO:0007669"/>
    <property type="project" value="InterPro"/>
</dbReference>
<proteinExistence type="predicted"/>
<evidence type="ECO:0000313" key="3">
    <source>
        <dbReference type="EMBL" id="RGS17180.1"/>
    </source>
</evidence>
<dbReference type="EMBL" id="QRVA01000008">
    <property type="protein sequence ID" value="RGS17180.1"/>
    <property type="molecule type" value="Genomic_DNA"/>
</dbReference>
<organism evidence="3 4">
    <name type="scientific">Segatella copri</name>
    <dbReference type="NCBI Taxonomy" id="165179"/>
    <lineage>
        <taxon>Bacteria</taxon>
        <taxon>Pseudomonadati</taxon>
        <taxon>Bacteroidota</taxon>
        <taxon>Bacteroidia</taxon>
        <taxon>Bacteroidales</taxon>
        <taxon>Prevotellaceae</taxon>
        <taxon>Segatella</taxon>
    </lineage>
</organism>